<dbReference type="GO" id="GO:0009639">
    <property type="term" value="P:response to red or far red light"/>
    <property type="evidence" value="ECO:0007669"/>
    <property type="project" value="InterPro"/>
</dbReference>
<dbReference type="GO" id="GO:0051457">
    <property type="term" value="P:maintenance of protein location in nucleus"/>
    <property type="evidence" value="ECO:0007669"/>
    <property type="project" value="TreeGrafter"/>
</dbReference>
<dbReference type="PANTHER" id="PTHR37723:SF1">
    <property type="entry name" value="PROTEIN FAR-RED-ELONGATED HYPOCOTYL 1-LIKE"/>
    <property type="match status" value="1"/>
</dbReference>
<evidence type="ECO:0000313" key="2">
    <source>
        <dbReference type="EMBL" id="MBA0605784.1"/>
    </source>
</evidence>
<dbReference type="GO" id="GO:0005737">
    <property type="term" value="C:cytoplasm"/>
    <property type="evidence" value="ECO:0007669"/>
    <property type="project" value="TreeGrafter"/>
</dbReference>
<proteinExistence type="predicted"/>
<dbReference type="AlphaFoldDB" id="A0A7J8QW20"/>
<dbReference type="GO" id="GO:0061608">
    <property type="term" value="F:nuclear import signal receptor activity"/>
    <property type="evidence" value="ECO:0007669"/>
    <property type="project" value="TreeGrafter"/>
</dbReference>
<protein>
    <submittedName>
        <fullName evidence="2">Uncharacterized protein</fullName>
    </submittedName>
</protein>
<evidence type="ECO:0000256" key="1">
    <source>
        <dbReference type="SAM" id="MobiDB-lite"/>
    </source>
</evidence>
<comment type="caution">
    <text evidence="2">The sequence shown here is derived from an EMBL/GenBank/DDBJ whole genome shotgun (WGS) entry which is preliminary data.</text>
</comment>
<name>A0A7J8QW20_GOSDV</name>
<organism evidence="2 3">
    <name type="scientific">Gossypium davidsonii</name>
    <name type="common">Davidson's cotton</name>
    <name type="synonym">Gossypium klotzschianum subsp. davidsonii</name>
    <dbReference type="NCBI Taxonomy" id="34287"/>
    <lineage>
        <taxon>Eukaryota</taxon>
        <taxon>Viridiplantae</taxon>
        <taxon>Streptophyta</taxon>
        <taxon>Embryophyta</taxon>
        <taxon>Tracheophyta</taxon>
        <taxon>Spermatophyta</taxon>
        <taxon>Magnoliopsida</taxon>
        <taxon>eudicotyledons</taxon>
        <taxon>Gunneridae</taxon>
        <taxon>Pentapetalae</taxon>
        <taxon>rosids</taxon>
        <taxon>malvids</taxon>
        <taxon>Malvales</taxon>
        <taxon>Malvaceae</taxon>
        <taxon>Malvoideae</taxon>
        <taxon>Gossypium</taxon>
    </lineage>
</organism>
<accession>A0A7J8QW20</accession>
<dbReference type="Proteomes" id="UP000593561">
    <property type="component" value="Unassembled WGS sequence"/>
</dbReference>
<dbReference type="InterPro" id="IPR037766">
    <property type="entry name" value="FHY1"/>
</dbReference>
<reference evidence="2 3" key="1">
    <citation type="journal article" date="2019" name="Genome Biol. Evol.">
        <title>Insights into the evolution of the New World diploid cottons (Gossypium, subgenus Houzingenia) based on genome sequencing.</title>
        <authorList>
            <person name="Grover C.E."/>
            <person name="Arick M.A. 2nd"/>
            <person name="Thrash A."/>
            <person name="Conover J.L."/>
            <person name="Sanders W.S."/>
            <person name="Peterson D.G."/>
            <person name="Frelichowski J.E."/>
            <person name="Scheffler J.A."/>
            <person name="Scheffler B.E."/>
            <person name="Wendel J.F."/>
        </authorList>
    </citation>
    <scope>NUCLEOTIDE SEQUENCE [LARGE SCALE GENOMIC DNA]</scope>
    <source>
        <strain evidence="2">27</strain>
        <tissue evidence="2">Leaf</tissue>
    </source>
</reference>
<dbReference type="GO" id="GO:0016607">
    <property type="term" value="C:nuclear speck"/>
    <property type="evidence" value="ECO:0007669"/>
    <property type="project" value="TreeGrafter"/>
</dbReference>
<evidence type="ECO:0000313" key="3">
    <source>
        <dbReference type="Proteomes" id="UP000593561"/>
    </source>
</evidence>
<gene>
    <name evidence="2" type="ORF">Godav_018322</name>
</gene>
<dbReference type="PANTHER" id="PTHR37723">
    <property type="entry name" value="PROTEIN FAR-RED ELONGATED HYPOCOTYL 1"/>
    <property type="match status" value="1"/>
</dbReference>
<keyword evidence="3" id="KW-1185">Reference proteome</keyword>
<dbReference type="EMBL" id="JABFAC010000001">
    <property type="protein sequence ID" value="MBA0605784.1"/>
    <property type="molecule type" value="Genomic_DNA"/>
</dbReference>
<feature type="region of interest" description="Disordered" evidence="1">
    <location>
        <begin position="157"/>
        <end position="195"/>
    </location>
</feature>
<sequence length="282" mass="31316">MYLHILKLASSHAKECTLQNGYQDSKRTIPICVSEHGPASRVVTYIISDFSFLEKSINIVDLNKKRKLEAEQLGLPLSKHQCWKQSSSLKPPTFGSITQVEGFSPCTFQGKTWAVCDVLETGSAKDSNSFADDSDTAISVHADAKYLLYNRASSASSPNWGSSSQHSHSDGTTVASSSVEKEVVSSPGDEPEPADTKLAETLDESLVEYGSDIDYIYSRYGNYTIEQHQDKEIEEILNCDGANPNVYILSSGRWSVNQEAQQTKRKPTIDQEFEQYFSMLML</sequence>